<dbReference type="Gene3D" id="2.40.70.10">
    <property type="entry name" value="Acid Proteases"/>
    <property type="match status" value="1"/>
</dbReference>
<gene>
    <name evidence="3" type="ORF">IFM89_024830</name>
</gene>
<accession>A0A835LNE6</accession>
<evidence type="ECO:0000259" key="2">
    <source>
        <dbReference type="Pfam" id="PF14541"/>
    </source>
</evidence>
<feature type="domain" description="Xylanase inhibitor C-terminal" evidence="2">
    <location>
        <begin position="68"/>
        <end position="110"/>
    </location>
</feature>
<dbReference type="Proteomes" id="UP000631114">
    <property type="component" value="Unassembled WGS sequence"/>
</dbReference>
<evidence type="ECO:0000256" key="1">
    <source>
        <dbReference type="SAM" id="MobiDB-lite"/>
    </source>
</evidence>
<proteinExistence type="predicted"/>
<keyword evidence="4" id="KW-1185">Reference proteome</keyword>
<dbReference type="EMBL" id="JADFTS010000006">
    <property type="protein sequence ID" value="KAF9602063.1"/>
    <property type="molecule type" value="Genomic_DNA"/>
</dbReference>
<dbReference type="OrthoDB" id="2747330at2759"/>
<protein>
    <recommendedName>
        <fullName evidence="2">Xylanase inhibitor C-terminal domain-containing protein</fullName>
    </recommendedName>
</protein>
<dbReference type="SUPFAM" id="SSF50630">
    <property type="entry name" value="Acid proteases"/>
    <property type="match status" value="1"/>
</dbReference>
<dbReference type="InterPro" id="IPR032799">
    <property type="entry name" value="TAXi_C"/>
</dbReference>
<comment type="caution">
    <text evidence="3">The sequence shown here is derived from an EMBL/GenBank/DDBJ whole genome shotgun (WGS) entry which is preliminary data.</text>
</comment>
<organism evidence="3 4">
    <name type="scientific">Coptis chinensis</name>
    <dbReference type="NCBI Taxonomy" id="261450"/>
    <lineage>
        <taxon>Eukaryota</taxon>
        <taxon>Viridiplantae</taxon>
        <taxon>Streptophyta</taxon>
        <taxon>Embryophyta</taxon>
        <taxon>Tracheophyta</taxon>
        <taxon>Spermatophyta</taxon>
        <taxon>Magnoliopsida</taxon>
        <taxon>Ranunculales</taxon>
        <taxon>Ranunculaceae</taxon>
        <taxon>Coptidoideae</taxon>
        <taxon>Coptis</taxon>
    </lineage>
</organism>
<dbReference type="InterPro" id="IPR021109">
    <property type="entry name" value="Peptidase_aspartic_dom_sf"/>
</dbReference>
<dbReference type="AlphaFoldDB" id="A0A835LNE6"/>
<evidence type="ECO:0000313" key="4">
    <source>
        <dbReference type="Proteomes" id="UP000631114"/>
    </source>
</evidence>
<dbReference type="Pfam" id="PF14541">
    <property type="entry name" value="TAXi_C"/>
    <property type="match status" value="1"/>
</dbReference>
<sequence length="115" mass="12760">MTIKQLEDQVAVPTTKIDEISTTPSSPDKPWRSTEITPDQRERFLKRLQELAKISGDNYFSGIFYASNVYQVCLAFAGNMDAEETAVIGNWQQQTVEVVYDVAGGKLGFAYGGCN</sequence>
<name>A0A835LNE6_9MAGN</name>
<reference evidence="3 4" key="1">
    <citation type="submission" date="2020-10" db="EMBL/GenBank/DDBJ databases">
        <title>The Coptis chinensis genome and diversification of protoberbering-type alkaloids.</title>
        <authorList>
            <person name="Wang B."/>
            <person name="Shu S."/>
            <person name="Song C."/>
            <person name="Liu Y."/>
        </authorList>
    </citation>
    <scope>NUCLEOTIDE SEQUENCE [LARGE SCALE GENOMIC DNA]</scope>
    <source>
        <strain evidence="3">HL-2020</strain>
        <tissue evidence="3">Leaf</tissue>
    </source>
</reference>
<evidence type="ECO:0000313" key="3">
    <source>
        <dbReference type="EMBL" id="KAF9602063.1"/>
    </source>
</evidence>
<feature type="region of interest" description="Disordered" evidence="1">
    <location>
        <begin position="1"/>
        <end position="37"/>
    </location>
</feature>